<dbReference type="EMBL" id="JAEUBE010000504">
    <property type="protein sequence ID" value="KAH3660579.1"/>
    <property type="molecule type" value="Genomic_DNA"/>
</dbReference>
<organism evidence="1 2">
    <name type="scientific">Ogataea philodendri</name>
    <dbReference type="NCBI Taxonomy" id="1378263"/>
    <lineage>
        <taxon>Eukaryota</taxon>
        <taxon>Fungi</taxon>
        <taxon>Dikarya</taxon>
        <taxon>Ascomycota</taxon>
        <taxon>Saccharomycotina</taxon>
        <taxon>Pichiomycetes</taxon>
        <taxon>Pichiales</taxon>
        <taxon>Pichiaceae</taxon>
        <taxon>Ogataea</taxon>
    </lineage>
</organism>
<reference evidence="1" key="2">
    <citation type="submission" date="2021-01" db="EMBL/GenBank/DDBJ databases">
        <authorList>
            <person name="Schikora-Tamarit M.A."/>
        </authorList>
    </citation>
    <scope>NUCLEOTIDE SEQUENCE</scope>
    <source>
        <strain evidence="1">CBS6075</strain>
    </source>
</reference>
<dbReference type="RefSeq" id="XP_046058282.1">
    <property type="nucleotide sequence ID" value="XM_046208531.1"/>
</dbReference>
<evidence type="ECO:0000313" key="2">
    <source>
        <dbReference type="Proteomes" id="UP000769157"/>
    </source>
</evidence>
<dbReference type="Proteomes" id="UP000769157">
    <property type="component" value="Unassembled WGS sequence"/>
</dbReference>
<comment type="caution">
    <text evidence="1">The sequence shown here is derived from an EMBL/GenBank/DDBJ whole genome shotgun (WGS) entry which is preliminary data.</text>
</comment>
<keyword evidence="2" id="KW-1185">Reference proteome</keyword>
<proteinExistence type="predicted"/>
<evidence type="ECO:0000313" key="1">
    <source>
        <dbReference type="EMBL" id="KAH3660579.1"/>
    </source>
</evidence>
<name>A0A9P8NW82_9ASCO</name>
<gene>
    <name evidence="1" type="ORF">OGAPHI_007165</name>
</gene>
<reference evidence="1" key="1">
    <citation type="journal article" date="2021" name="Open Biol.">
        <title>Shared evolutionary footprints suggest mitochondrial oxidative damage underlies multiple complex I losses in fungi.</title>
        <authorList>
            <person name="Schikora-Tamarit M.A."/>
            <person name="Marcet-Houben M."/>
            <person name="Nosek J."/>
            <person name="Gabaldon T."/>
        </authorList>
    </citation>
    <scope>NUCLEOTIDE SEQUENCE</scope>
    <source>
        <strain evidence="1">CBS6075</strain>
    </source>
</reference>
<dbReference type="GeneID" id="70239129"/>
<accession>A0A9P8NW82</accession>
<dbReference type="AlphaFoldDB" id="A0A9P8NW82"/>
<sequence length="133" mass="14616">MVSISSRSSLRLRSLWFSILTSSPGADDLSPINAPSSSILFKTASTTSSIFLDWLTSLQITFFPRGFGIIVAKQYFVFVLELFTWAAKRTYSFTINGHGKGPDALKIVGFTSALDAIMQPTSSPNIFCRSLYS</sequence>
<protein>
    <submittedName>
        <fullName evidence="1">Uncharacterized protein</fullName>
    </submittedName>
</protein>